<name>A0A1F6V1I3_9BACT</name>
<reference evidence="2 3" key="1">
    <citation type="journal article" date="2016" name="Nat. Commun.">
        <title>Thousands of microbial genomes shed light on interconnected biogeochemical processes in an aquifer system.</title>
        <authorList>
            <person name="Anantharaman K."/>
            <person name="Brown C.T."/>
            <person name="Hug L.A."/>
            <person name="Sharon I."/>
            <person name="Castelle C.J."/>
            <person name="Probst A.J."/>
            <person name="Thomas B.C."/>
            <person name="Singh A."/>
            <person name="Wilkins M.J."/>
            <person name="Karaoz U."/>
            <person name="Brodie E.L."/>
            <person name="Williams K.H."/>
            <person name="Hubbard S.S."/>
            <person name="Banfield J.F."/>
        </authorList>
    </citation>
    <scope>NUCLEOTIDE SEQUENCE [LARGE SCALE GENOMIC DNA]</scope>
</reference>
<organism evidence="2 3">
    <name type="scientific">Candidatus Nomurabacteria bacterium RIFCSPHIGHO2_01_FULL_40_20</name>
    <dbReference type="NCBI Taxonomy" id="1801738"/>
    <lineage>
        <taxon>Bacteria</taxon>
        <taxon>Candidatus Nomuraibacteriota</taxon>
    </lineage>
</organism>
<dbReference type="EMBL" id="MFTO01000018">
    <property type="protein sequence ID" value="OGI63492.1"/>
    <property type="molecule type" value="Genomic_DNA"/>
</dbReference>
<dbReference type="AlphaFoldDB" id="A0A1F6V1I3"/>
<evidence type="ECO:0008006" key="4">
    <source>
        <dbReference type="Google" id="ProtNLM"/>
    </source>
</evidence>
<keyword evidence="1" id="KW-1133">Transmembrane helix</keyword>
<dbReference type="Proteomes" id="UP000178985">
    <property type="component" value="Unassembled WGS sequence"/>
</dbReference>
<feature type="transmembrane region" description="Helical" evidence="1">
    <location>
        <begin position="27"/>
        <end position="47"/>
    </location>
</feature>
<keyword evidence="1" id="KW-0472">Membrane</keyword>
<evidence type="ECO:0000256" key="1">
    <source>
        <dbReference type="SAM" id="Phobius"/>
    </source>
</evidence>
<evidence type="ECO:0000313" key="2">
    <source>
        <dbReference type="EMBL" id="OGI63492.1"/>
    </source>
</evidence>
<evidence type="ECO:0000313" key="3">
    <source>
        <dbReference type="Proteomes" id="UP000178985"/>
    </source>
</evidence>
<comment type="caution">
    <text evidence="2">The sequence shown here is derived from an EMBL/GenBank/DDBJ whole genome shotgun (WGS) entry which is preliminary data.</text>
</comment>
<proteinExistence type="predicted"/>
<accession>A0A1F6V1I3</accession>
<keyword evidence="1" id="KW-0812">Transmembrane</keyword>
<sequence>MKKRDVLSSPRLLEIKKKKRRVLKIKLAFFLAGLIVVFVGLCFLSRIPKLNIANIEVVGNKIVETDDIKKVAEGELTGFYLWFLPKTNFTLYPKGRIALLLGEQHTRLKDINLNLKKDGVLEISVGERVGLYTWCGETLPSLGVKPEETKCYFMDESGYIFDEAPYFSNDVYLKFFGITDKGVSEDPTGSRYLPDYFSAMTHFMENIISLDIKPSSLLVKENGKVKGEIEIYLSSNILPPSAPRIIFNKGDDLVKLAENLQASVDADPFKTELKEKREKLEYIDLRFDNRVYYKFK</sequence>
<gene>
    <name evidence="2" type="ORF">A2733_00365</name>
</gene>
<protein>
    <recommendedName>
        <fullName evidence="4">POTRA domain-containing protein</fullName>
    </recommendedName>
</protein>